<gene>
    <name evidence="9" type="ORF">BGCPKDLD_2184</name>
</gene>
<comment type="caution">
    <text evidence="9">The sequence shown here is derived from an EMBL/GenBank/DDBJ whole genome shotgun (WGS) entry which is preliminary data.</text>
</comment>
<dbReference type="Pfam" id="PF01914">
    <property type="entry name" value="MarC"/>
    <property type="match status" value="1"/>
</dbReference>
<evidence type="ECO:0000256" key="7">
    <source>
        <dbReference type="RuleBase" id="RU362048"/>
    </source>
</evidence>
<feature type="transmembrane region" description="Helical" evidence="7">
    <location>
        <begin position="131"/>
        <end position="153"/>
    </location>
</feature>
<proteinExistence type="inferred from homology"/>
<evidence type="ECO:0000256" key="6">
    <source>
        <dbReference type="ARBA" id="ARBA00023136"/>
    </source>
</evidence>
<dbReference type="InterPro" id="IPR002771">
    <property type="entry name" value="Multi_antbiot-R_MarC"/>
</dbReference>
<feature type="transmembrane region" description="Helical" evidence="7">
    <location>
        <begin position="77"/>
        <end position="94"/>
    </location>
</feature>
<feature type="transmembrane region" description="Helical" evidence="7">
    <location>
        <begin position="207"/>
        <end position="233"/>
    </location>
</feature>
<keyword evidence="6 7" id="KW-0472">Membrane</keyword>
<sequence length="238" mass="24141">MSPDIALTSFLLALSGLFSIVNPVGSALIFAQVTAERSAAERAELARRIGFYAALVMLAALWAGAPILNFFGVSLAALRIAGGLVVAASAWTLLSAPEAREARRQAEAGPEPGRGIGPGSGDGRSEGLAEVAFFPLTLPFTTGPGTIAVAIALGANRPAEGPDRIGFYIGASLAAVAIAGMVRLAYGSADRVVTLIGPVRARVLGRLSAFLLLCVGTQITVNGVADVLGPLIAAAHRG</sequence>
<dbReference type="EMBL" id="BPRE01000006">
    <property type="protein sequence ID" value="GJE75599.1"/>
    <property type="molecule type" value="Genomic_DNA"/>
</dbReference>
<feature type="transmembrane region" description="Helical" evidence="7">
    <location>
        <begin position="6"/>
        <end position="30"/>
    </location>
</feature>
<keyword evidence="10" id="KW-1185">Reference proteome</keyword>
<evidence type="ECO:0000256" key="1">
    <source>
        <dbReference type="ARBA" id="ARBA00004651"/>
    </source>
</evidence>
<evidence type="ECO:0000256" key="4">
    <source>
        <dbReference type="ARBA" id="ARBA00022692"/>
    </source>
</evidence>
<organism evidence="9 10">
    <name type="scientific">Methylorubrum suomiense</name>
    <dbReference type="NCBI Taxonomy" id="144191"/>
    <lineage>
        <taxon>Bacteria</taxon>
        <taxon>Pseudomonadati</taxon>
        <taxon>Pseudomonadota</taxon>
        <taxon>Alphaproteobacteria</taxon>
        <taxon>Hyphomicrobiales</taxon>
        <taxon>Methylobacteriaceae</taxon>
        <taxon>Methylorubrum</taxon>
    </lineage>
</organism>
<keyword evidence="3" id="KW-1003">Cell membrane</keyword>
<name>A0ABQ4UUY3_9HYPH</name>
<dbReference type="PANTHER" id="PTHR33508:SF1">
    <property type="entry name" value="UPF0056 MEMBRANE PROTEIN YHCE"/>
    <property type="match status" value="1"/>
</dbReference>
<feature type="transmembrane region" description="Helical" evidence="7">
    <location>
        <begin position="165"/>
        <end position="186"/>
    </location>
</feature>
<keyword evidence="5 7" id="KW-1133">Transmembrane helix</keyword>
<reference evidence="9" key="2">
    <citation type="submission" date="2021-08" db="EMBL/GenBank/DDBJ databases">
        <authorList>
            <person name="Tani A."/>
            <person name="Ola A."/>
            <person name="Ogura Y."/>
            <person name="Katsura K."/>
            <person name="Hayashi T."/>
        </authorList>
    </citation>
    <scope>NUCLEOTIDE SEQUENCE</scope>
    <source>
        <strain evidence="9">DSM 14458</strain>
    </source>
</reference>
<comment type="similarity">
    <text evidence="2 7">Belongs to the UPF0056 (MarC) family.</text>
</comment>
<accession>A0ABQ4UUY3</accession>
<keyword evidence="4 7" id="KW-0812">Transmembrane</keyword>
<dbReference type="RefSeq" id="WP_137827653.1">
    <property type="nucleotide sequence ID" value="NZ_BPRE01000006.1"/>
</dbReference>
<dbReference type="NCBIfam" id="TIGR00427">
    <property type="entry name" value="NAAT family transporter"/>
    <property type="match status" value="1"/>
</dbReference>
<evidence type="ECO:0000256" key="2">
    <source>
        <dbReference type="ARBA" id="ARBA00009784"/>
    </source>
</evidence>
<protein>
    <recommendedName>
        <fullName evidence="7">UPF0056 membrane protein</fullName>
    </recommendedName>
</protein>
<evidence type="ECO:0000313" key="9">
    <source>
        <dbReference type="EMBL" id="GJE75599.1"/>
    </source>
</evidence>
<evidence type="ECO:0000256" key="5">
    <source>
        <dbReference type="ARBA" id="ARBA00022989"/>
    </source>
</evidence>
<feature type="region of interest" description="Disordered" evidence="8">
    <location>
        <begin position="102"/>
        <end position="124"/>
    </location>
</feature>
<dbReference type="Proteomes" id="UP001055093">
    <property type="component" value="Unassembled WGS sequence"/>
</dbReference>
<feature type="transmembrane region" description="Helical" evidence="7">
    <location>
        <begin position="51"/>
        <end position="71"/>
    </location>
</feature>
<feature type="compositionally biased region" description="Gly residues" evidence="8">
    <location>
        <begin position="112"/>
        <end position="122"/>
    </location>
</feature>
<dbReference type="PANTHER" id="PTHR33508">
    <property type="entry name" value="UPF0056 MEMBRANE PROTEIN YHCE"/>
    <property type="match status" value="1"/>
</dbReference>
<evidence type="ECO:0000256" key="8">
    <source>
        <dbReference type="SAM" id="MobiDB-lite"/>
    </source>
</evidence>
<evidence type="ECO:0000256" key="3">
    <source>
        <dbReference type="ARBA" id="ARBA00022475"/>
    </source>
</evidence>
<evidence type="ECO:0000313" key="10">
    <source>
        <dbReference type="Proteomes" id="UP001055093"/>
    </source>
</evidence>
<comment type="subcellular location">
    <subcellularLocation>
        <location evidence="1 7">Cell membrane</location>
        <topology evidence="1 7">Multi-pass membrane protein</topology>
    </subcellularLocation>
</comment>
<reference evidence="9" key="1">
    <citation type="journal article" date="2021" name="Front. Microbiol.">
        <title>Comprehensive Comparative Genomics and Phenotyping of Methylobacterium Species.</title>
        <authorList>
            <person name="Alessa O."/>
            <person name="Ogura Y."/>
            <person name="Fujitani Y."/>
            <person name="Takami H."/>
            <person name="Hayashi T."/>
            <person name="Sahin N."/>
            <person name="Tani A."/>
        </authorList>
    </citation>
    <scope>NUCLEOTIDE SEQUENCE</scope>
    <source>
        <strain evidence="9">DSM 14458</strain>
    </source>
</reference>